<dbReference type="GO" id="GO:0006412">
    <property type="term" value="P:translation"/>
    <property type="evidence" value="ECO:0007669"/>
    <property type="project" value="UniProtKB-UniRule"/>
</dbReference>
<dbReference type="HAMAP" id="MF_00539">
    <property type="entry name" value="Ribosomal_bL27"/>
    <property type="match status" value="1"/>
</dbReference>
<organism evidence="7">
    <name type="scientific">candidate division TA06 bacterium ADurb.Bin417</name>
    <dbReference type="NCBI Taxonomy" id="1852828"/>
    <lineage>
        <taxon>Bacteria</taxon>
        <taxon>Bacteria division TA06</taxon>
    </lineage>
</organism>
<dbReference type="GO" id="GO:0022625">
    <property type="term" value="C:cytosolic large ribosomal subunit"/>
    <property type="evidence" value="ECO:0007669"/>
    <property type="project" value="TreeGrafter"/>
</dbReference>
<evidence type="ECO:0000256" key="2">
    <source>
        <dbReference type="ARBA" id="ARBA00022980"/>
    </source>
</evidence>
<evidence type="ECO:0000256" key="4">
    <source>
        <dbReference type="ARBA" id="ARBA00035175"/>
    </source>
</evidence>
<dbReference type="AlphaFoldDB" id="A0A1V5MJM0"/>
<keyword evidence="2 5" id="KW-0689">Ribosomal protein</keyword>
<proteinExistence type="inferred from homology"/>
<protein>
    <recommendedName>
        <fullName evidence="4 5">Large ribosomal subunit protein bL27</fullName>
    </recommendedName>
</protein>
<dbReference type="Pfam" id="PF01016">
    <property type="entry name" value="Ribosomal_L27"/>
    <property type="match status" value="1"/>
</dbReference>
<dbReference type="PANTHER" id="PTHR15893:SF0">
    <property type="entry name" value="LARGE RIBOSOMAL SUBUNIT PROTEIN BL27M"/>
    <property type="match status" value="1"/>
</dbReference>
<dbReference type="EMBL" id="MWAK01000026">
    <property type="protein sequence ID" value="OPZ93399.1"/>
    <property type="molecule type" value="Genomic_DNA"/>
</dbReference>
<dbReference type="Proteomes" id="UP000485484">
    <property type="component" value="Unassembled WGS sequence"/>
</dbReference>
<reference evidence="7" key="1">
    <citation type="submission" date="2017-02" db="EMBL/GenBank/DDBJ databases">
        <title>Delving into the versatile metabolic prowess of the omnipresent phylum Bacteroidetes.</title>
        <authorList>
            <person name="Nobu M.K."/>
            <person name="Mei R."/>
            <person name="Narihiro T."/>
            <person name="Kuroda K."/>
            <person name="Liu W.-T."/>
        </authorList>
    </citation>
    <scope>NUCLEOTIDE SEQUENCE</scope>
    <source>
        <strain evidence="7">ADurb.Bin417</strain>
    </source>
</reference>
<evidence type="ECO:0000313" key="7">
    <source>
        <dbReference type="EMBL" id="OPZ93399.1"/>
    </source>
</evidence>
<dbReference type="NCBIfam" id="TIGR00062">
    <property type="entry name" value="L27"/>
    <property type="match status" value="1"/>
</dbReference>
<dbReference type="PROSITE" id="PS00831">
    <property type="entry name" value="RIBOSOMAL_L27"/>
    <property type="match status" value="1"/>
</dbReference>
<keyword evidence="3 5" id="KW-0687">Ribonucleoprotein</keyword>
<dbReference type="GO" id="GO:0003735">
    <property type="term" value="F:structural constituent of ribosome"/>
    <property type="evidence" value="ECO:0007669"/>
    <property type="project" value="InterPro"/>
</dbReference>
<evidence type="ECO:0000256" key="5">
    <source>
        <dbReference type="HAMAP-Rule" id="MF_00539"/>
    </source>
</evidence>
<dbReference type="FunFam" id="2.40.50.100:FF:000020">
    <property type="entry name" value="50S ribosomal protein L27"/>
    <property type="match status" value="1"/>
</dbReference>
<dbReference type="PANTHER" id="PTHR15893">
    <property type="entry name" value="RIBOSOMAL PROTEIN L27"/>
    <property type="match status" value="1"/>
</dbReference>
<dbReference type="InterPro" id="IPR001684">
    <property type="entry name" value="Ribosomal_bL27"/>
</dbReference>
<comment type="caution">
    <text evidence="7">The sequence shown here is derived from an EMBL/GenBank/DDBJ whole genome shotgun (WGS) entry which is preliminary data.</text>
</comment>
<dbReference type="PRINTS" id="PR00063">
    <property type="entry name" value="RIBOSOMALL27"/>
</dbReference>
<dbReference type="SUPFAM" id="SSF110324">
    <property type="entry name" value="Ribosomal L27 protein-like"/>
    <property type="match status" value="1"/>
</dbReference>
<accession>A0A1V5MJM0</accession>
<dbReference type="Gene3D" id="2.40.50.100">
    <property type="match status" value="1"/>
</dbReference>
<evidence type="ECO:0000256" key="6">
    <source>
        <dbReference type="SAM" id="MobiDB-lite"/>
    </source>
</evidence>
<sequence>MAHKKGQGSCKNGRDSSGKRLGVKRYGGQQVSAGEIILRQRGTQFKPGANVSMGKDYTLFALAAGKVTFASRRGQRVVEIQTA</sequence>
<feature type="region of interest" description="Disordered" evidence="6">
    <location>
        <begin position="1"/>
        <end position="26"/>
    </location>
</feature>
<comment type="similarity">
    <text evidence="1 5">Belongs to the bacterial ribosomal protein bL27 family.</text>
</comment>
<evidence type="ECO:0000256" key="3">
    <source>
        <dbReference type="ARBA" id="ARBA00023274"/>
    </source>
</evidence>
<name>A0A1V5MJM0_UNCT6</name>
<dbReference type="InterPro" id="IPR018261">
    <property type="entry name" value="Ribosomal_bL27_CS"/>
</dbReference>
<gene>
    <name evidence="5 7" type="primary">rpmA</name>
    <name evidence="7" type="ORF">BWY73_00343</name>
</gene>
<evidence type="ECO:0000256" key="1">
    <source>
        <dbReference type="ARBA" id="ARBA00010797"/>
    </source>
</evidence>